<evidence type="ECO:0000259" key="6">
    <source>
        <dbReference type="Pfam" id="PF04357"/>
    </source>
</evidence>
<dbReference type="GO" id="GO:0009306">
    <property type="term" value="P:protein secretion"/>
    <property type="evidence" value="ECO:0007669"/>
    <property type="project" value="InterPro"/>
</dbReference>
<dbReference type="GO" id="GO:0097347">
    <property type="term" value="C:TAM protein secretion complex"/>
    <property type="evidence" value="ECO:0007669"/>
    <property type="project" value="TreeGrafter"/>
</dbReference>
<reference evidence="7" key="1">
    <citation type="submission" date="2022-02" db="EMBL/GenBank/DDBJ databases">
        <title>Emergence and expansion in Europe of a Vibrio aestuarianus clonal complex pathogenic for oysters.</title>
        <authorList>
            <person name="Mesnil A."/>
            <person name="Travers M.-A."/>
        </authorList>
    </citation>
    <scope>NUCLEOTIDE SEQUENCE</scope>
    <source>
        <strain evidence="7">19_064_15T1</strain>
    </source>
</reference>
<organism evidence="7 8">
    <name type="scientific">Vibrio aestuarianus</name>
    <dbReference type="NCBI Taxonomy" id="28171"/>
    <lineage>
        <taxon>Bacteria</taxon>
        <taxon>Pseudomonadati</taxon>
        <taxon>Pseudomonadota</taxon>
        <taxon>Gammaproteobacteria</taxon>
        <taxon>Vibrionales</taxon>
        <taxon>Vibrionaceae</taxon>
        <taxon>Vibrio</taxon>
    </lineage>
</organism>
<evidence type="ECO:0000256" key="1">
    <source>
        <dbReference type="ARBA" id="ARBA00004167"/>
    </source>
</evidence>
<comment type="subcellular location">
    <subcellularLocation>
        <location evidence="1">Membrane</location>
        <topology evidence="1">Single-pass membrane protein</topology>
    </subcellularLocation>
</comment>
<dbReference type="EMBL" id="JAKNAX010000009">
    <property type="protein sequence ID" value="MDE1345802.1"/>
    <property type="molecule type" value="Genomic_DNA"/>
</dbReference>
<evidence type="ECO:0000256" key="4">
    <source>
        <dbReference type="ARBA" id="ARBA00023136"/>
    </source>
</evidence>
<dbReference type="PANTHER" id="PTHR36985:SF1">
    <property type="entry name" value="TRANSLOCATION AND ASSEMBLY MODULE SUBUNIT TAMB"/>
    <property type="match status" value="1"/>
</dbReference>
<keyword evidence="4 5" id="KW-0472">Membrane</keyword>
<evidence type="ECO:0000313" key="7">
    <source>
        <dbReference type="EMBL" id="MDE1345802.1"/>
    </source>
</evidence>
<sequence length="1253" mass="135521">MTKAMLKITKWIATILSVLLMVFLIAIIGLLFTNAGLNVLLWGAQQAVPQLQVATTQGALFPRFTLNQVTFIDDDLHLDLKAKRVTLAVNANCLFEPALCVQELAVIGLDFAMPELPPESDETQVAESEPVTAISTPVPITVGRVVLNDIKLDILGNKIAWQSFSTHASMFGNRLKIGKTSWNDIQLSLAPNEAESAMPTAAESEREPIVLPDVTIPLQVELMRFDINNFTLQQAEPIVVNHLGLVANAYQHNVSLKALELDLPLLVANLKADVRLQGEYPLNLSLKSTIKQAEANGQTVALDAFGSVNDLTLDAKFGGLAQATLHAQLSPLDPELPFDIVLDDVQAQWPLIGQGDYFISVPTLKTQGSLQGYNLTLQTQLKGKDLPDVSLDVAGKGTLEQIALESLLVETLGGSVRGQAMANWQAPINWQAALTMQDIQPGLQWSEAEGVISGKLETSGELTSQGGWKVALPLLDIDGTLRDYPLNVEGQIDASDPTGNGEFQVSTSGLTLAHGPNQITAKGVLDKNWRMGLSVDFPDLAKSVPDLSGKLIGDIQLGGDLKQPKIKLRLDADSLAWQKEATLQHVTLHGDVIPLPMPQGQGTLRLQARQLEYQQHSVESLNLNFSGTQQQHTLSLDMVSDLLSTSLAIRGAFEDKPAMIWKGALDSVQFSTQQGPWELNQVTPIVVNVDKQQATIAAHCWLQNDSSLCLDKEATVGQNGAAQLSINQFDFKQIAMFLPAETEIQGQADANITAKWEENSAPQAQATLNLSKGHVTQHLEHPVTLGWESVSLETNLDQNKLLAQWLLDVMDNGDISGQLTVPNVIAKDKTIDGTLKLSTFNLDFLKPIIGEYSQVKSNITTDLTFNGPMLHPKVIGSLVVDEMLIKGDISPVDVNSGRLAVDFSGYQAALNAAIQTPDGELDLVGDADWQRLEDWHANLRVFAEELMVDLPPMVKIKVVPDMTINVKPSLAKITGNINLPWGRILVEELPSSAVSVSKDQVILDASLQPIDDFNAIPFNIETDINISIGDDFKLNAFGLQGGLIGRLNVAQKDKGPFITGEINIKDGSYRSFGQDLVIEEGKILMNGPADQPYVSIKAIRNPDNTADDVIAGVKVTGPADEPEVSIFSEPAMPQANALSYLLRGQDIDGEAGGNAMTTALIGLSLAKSGRVVGEIGQAFGVQDLQLDTAGTGDDSQVTVSGYILPGLQVKYGVGIFSSVGEFTVRYRLMQDLYLEAVSGLDSAVDILYQFEFD</sequence>
<evidence type="ECO:0000256" key="5">
    <source>
        <dbReference type="SAM" id="Phobius"/>
    </source>
</evidence>
<protein>
    <submittedName>
        <fullName evidence="7">Translocation/assembly module TamB</fullName>
    </submittedName>
</protein>
<dbReference type="RefSeq" id="WP_176312860.1">
    <property type="nucleotide sequence ID" value="NZ_JAKNAX010000009.1"/>
</dbReference>
<name>A0A9X4FCB6_9VIBR</name>
<dbReference type="AlphaFoldDB" id="A0A9X4FCB6"/>
<evidence type="ECO:0000313" key="8">
    <source>
        <dbReference type="Proteomes" id="UP001140978"/>
    </source>
</evidence>
<keyword evidence="3 5" id="KW-1133">Transmembrane helix</keyword>
<dbReference type="InterPro" id="IPR007452">
    <property type="entry name" value="TamB_C"/>
</dbReference>
<dbReference type="Proteomes" id="UP001140978">
    <property type="component" value="Unassembled WGS sequence"/>
</dbReference>
<dbReference type="Pfam" id="PF04357">
    <property type="entry name" value="TamB"/>
    <property type="match status" value="1"/>
</dbReference>
<comment type="caution">
    <text evidence="7">The sequence shown here is derived from an EMBL/GenBank/DDBJ whole genome shotgun (WGS) entry which is preliminary data.</text>
</comment>
<dbReference type="PANTHER" id="PTHR36985">
    <property type="entry name" value="TRANSLOCATION AND ASSEMBLY MODULE SUBUNIT TAMB"/>
    <property type="match status" value="1"/>
</dbReference>
<keyword evidence="2 5" id="KW-0812">Transmembrane</keyword>
<accession>A0A9X4FCB6</accession>
<evidence type="ECO:0000256" key="3">
    <source>
        <dbReference type="ARBA" id="ARBA00022989"/>
    </source>
</evidence>
<feature type="domain" description="Translocation and assembly module TamB C-terminal" evidence="6">
    <location>
        <begin position="918"/>
        <end position="1252"/>
    </location>
</feature>
<feature type="transmembrane region" description="Helical" evidence="5">
    <location>
        <begin position="12"/>
        <end position="32"/>
    </location>
</feature>
<gene>
    <name evidence="7" type="ORF">L9X51_05035</name>
</gene>
<proteinExistence type="predicted"/>
<evidence type="ECO:0000256" key="2">
    <source>
        <dbReference type="ARBA" id="ARBA00022692"/>
    </source>
</evidence>
<dbReference type="GO" id="GO:0005886">
    <property type="term" value="C:plasma membrane"/>
    <property type="evidence" value="ECO:0007669"/>
    <property type="project" value="InterPro"/>
</dbReference>